<keyword evidence="2" id="KW-1185">Reference proteome</keyword>
<name>A0ACB8V736_9TELE</name>
<reference evidence="1" key="1">
    <citation type="submission" date="2022-04" db="EMBL/GenBank/DDBJ databases">
        <title>Jade perch genome.</title>
        <authorList>
            <person name="Chao B."/>
        </authorList>
    </citation>
    <scope>NUCLEOTIDE SEQUENCE</scope>
    <source>
        <strain evidence="1">CB-2022</strain>
    </source>
</reference>
<dbReference type="Proteomes" id="UP000831701">
    <property type="component" value="Chromosome 24"/>
</dbReference>
<sequence>MTQQIQEMVDTLRDLSNSMARMQTQLSLLTPGSAGSEGTPPGLSSSLAAGSTVSTPREPFVPTPESYAGDLGSCSRFLFQCSIVFVQQPSSYSSDNAKIGYVSTTTWLPVFSKAKATSLPPHRPYDCPIDLLPGASLPTSRLYNLSRPEREAMEKYISESLAAGLIRPSSSPLGAGFFFVEKKDKTLRPCIDFRGLNDITIKNKYPLPLIDPAFEPFHQATIFSKLDLRNAYHLVRIREGDEWKTAFNTPLGHFEYQVMPFGLTNAPAVFQAMMK</sequence>
<evidence type="ECO:0000313" key="1">
    <source>
        <dbReference type="EMBL" id="KAI3351394.1"/>
    </source>
</evidence>
<proteinExistence type="predicted"/>
<comment type="caution">
    <text evidence="1">The sequence shown here is derived from an EMBL/GenBank/DDBJ whole genome shotgun (WGS) entry which is preliminary data.</text>
</comment>
<accession>A0ACB8V736</accession>
<gene>
    <name evidence="1" type="ORF">L3Q82_020203</name>
</gene>
<dbReference type="EMBL" id="CM041554">
    <property type="protein sequence ID" value="KAI3351394.1"/>
    <property type="molecule type" value="Genomic_DNA"/>
</dbReference>
<evidence type="ECO:0000313" key="2">
    <source>
        <dbReference type="Proteomes" id="UP000831701"/>
    </source>
</evidence>
<organism evidence="1 2">
    <name type="scientific">Scortum barcoo</name>
    <name type="common">barcoo grunter</name>
    <dbReference type="NCBI Taxonomy" id="214431"/>
    <lineage>
        <taxon>Eukaryota</taxon>
        <taxon>Metazoa</taxon>
        <taxon>Chordata</taxon>
        <taxon>Craniata</taxon>
        <taxon>Vertebrata</taxon>
        <taxon>Euteleostomi</taxon>
        <taxon>Actinopterygii</taxon>
        <taxon>Neopterygii</taxon>
        <taxon>Teleostei</taxon>
        <taxon>Neoteleostei</taxon>
        <taxon>Acanthomorphata</taxon>
        <taxon>Eupercaria</taxon>
        <taxon>Centrarchiformes</taxon>
        <taxon>Terapontoidei</taxon>
        <taxon>Terapontidae</taxon>
        <taxon>Scortum</taxon>
    </lineage>
</organism>
<protein>
    <submittedName>
        <fullName evidence="1">Uncharacterized protein</fullName>
    </submittedName>
</protein>